<reference evidence="8 9" key="1">
    <citation type="submission" date="2019-03" db="EMBL/GenBank/DDBJ databases">
        <title>Sequencing the genomes of 1000 actinobacteria strains.</title>
        <authorList>
            <person name="Klenk H.-P."/>
        </authorList>
    </citation>
    <scope>NUCLEOTIDE SEQUENCE [LARGE SCALE GENOMIC DNA]</scope>
    <source>
        <strain evidence="8 9">DSM 44969</strain>
    </source>
</reference>
<name>A0A4R1HI08_PSEEN</name>
<organism evidence="8 9">
    <name type="scientific">Pseudonocardia endophytica</name>
    <dbReference type="NCBI Taxonomy" id="401976"/>
    <lineage>
        <taxon>Bacteria</taxon>
        <taxon>Bacillati</taxon>
        <taxon>Actinomycetota</taxon>
        <taxon>Actinomycetes</taxon>
        <taxon>Pseudonocardiales</taxon>
        <taxon>Pseudonocardiaceae</taxon>
        <taxon>Pseudonocardia</taxon>
    </lineage>
</organism>
<dbReference type="InterPro" id="IPR002397">
    <property type="entry name" value="Cyt_P450_B"/>
</dbReference>
<keyword evidence="5 7" id="KW-0408">Iron</keyword>
<evidence type="ECO:0000256" key="3">
    <source>
        <dbReference type="ARBA" id="ARBA00022723"/>
    </source>
</evidence>
<evidence type="ECO:0000256" key="1">
    <source>
        <dbReference type="ARBA" id="ARBA00010617"/>
    </source>
</evidence>
<evidence type="ECO:0008006" key="10">
    <source>
        <dbReference type="Google" id="ProtNLM"/>
    </source>
</evidence>
<dbReference type="EMBL" id="SMFZ01000002">
    <property type="protein sequence ID" value="TCK21894.1"/>
    <property type="molecule type" value="Genomic_DNA"/>
</dbReference>
<protein>
    <recommendedName>
        <fullName evidence="10">Cytochrome P450</fullName>
    </recommendedName>
</protein>
<dbReference type="InterPro" id="IPR001128">
    <property type="entry name" value="Cyt_P450"/>
</dbReference>
<comment type="caution">
    <text evidence="8">The sequence shown here is derived from an EMBL/GenBank/DDBJ whole genome shotgun (WGS) entry which is preliminary data.</text>
</comment>
<evidence type="ECO:0000256" key="5">
    <source>
        <dbReference type="ARBA" id="ARBA00023004"/>
    </source>
</evidence>
<evidence type="ECO:0000256" key="7">
    <source>
        <dbReference type="RuleBase" id="RU000461"/>
    </source>
</evidence>
<dbReference type="PANTHER" id="PTHR46696">
    <property type="entry name" value="P450, PUTATIVE (EUROFUNG)-RELATED"/>
    <property type="match status" value="1"/>
</dbReference>
<dbReference type="PRINTS" id="PR00359">
    <property type="entry name" value="BP450"/>
</dbReference>
<keyword evidence="6 7" id="KW-0503">Monooxygenase</keyword>
<dbReference type="Gene3D" id="1.10.630.10">
    <property type="entry name" value="Cytochrome P450"/>
    <property type="match status" value="1"/>
</dbReference>
<keyword evidence="2 7" id="KW-0349">Heme</keyword>
<gene>
    <name evidence="8" type="ORF">EV378_5886</name>
</gene>
<dbReference type="GO" id="GO:0008395">
    <property type="term" value="F:steroid hydroxylase activity"/>
    <property type="evidence" value="ECO:0007669"/>
    <property type="project" value="TreeGrafter"/>
</dbReference>
<dbReference type="InterPro" id="IPR017972">
    <property type="entry name" value="Cyt_P450_CS"/>
</dbReference>
<dbReference type="Pfam" id="PF00067">
    <property type="entry name" value="p450"/>
    <property type="match status" value="1"/>
</dbReference>
<keyword evidence="4 7" id="KW-0560">Oxidoreductase</keyword>
<dbReference type="CDD" id="cd20625">
    <property type="entry name" value="CYP164-like"/>
    <property type="match status" value="1"/>
</dbReference>
<dbReference type="GO" id="GO:0006707">
    <property type="term" value="P:cholesterol catabolic process"/>
    <property type="evidence" value="ECO:0007669"/>
    <property type="project" value="TreeGrafter"/>
</dbReference>
<dbReference type="GO" id="GO:0005506">
    <property type="term" value="F:iron ion binding"/>
    <property type="evidence" value="ECO:0007669"/>
    <property type="project" value="InterPro"/>
</dbReference>
<accession>A0A4R1HI08</accession>
<proteinExistence type="inferred from homology"/>
<evidence type="ECO:0000256" key="4">
    <source>
        <dbReference type="ARBA" id="ARBA00023002"/>
    </source>
</evidence>
<sequence length="445" mass="48975">MAGSRGPRRWVRWLLRHGAMRQTVARQAKKGDLGATLIIDRDTVRDPFPHYERIRAQGRIVRSALTLTTVDHEVTQTVLRSPDFIVSMRMPENAPSLLQALMKVGGSYPLGPAEPPSLLSSDPPDHTRMRKLVTRSFSAKAIAALRGRTEEIATGLLDEMTATAGRNGRRADVIGDYAALLPATVIAEMLGAPTSMREQFLRWGEGGAYSLDMGLTYGQFRRSEKDIDALTDWMLGHFETLRRNPGDDILSSLVQAHDEEEGKLADDELLSIAMLLLAAGFETTVNLIGNGTRLLLEHPDQRARLAAEPELWPNAVEEILRYESPVQRTGRVAGADTEVCGIPVRRGSLIITHLGGANRDPAVFPEPGRFDVAREGADRHVSFSSGIHYCLGAALAKMEGEVGLRALFERFPDMRADGLPELRGTRVLRGYRSLPVRLDRAPVPA</sequence>
<dbReference type="GO" id="GO:0036199">
    <property type="term" value="F:cholest-4-en-3-one 26-monooxygenase activity"/>
    <property type="evidence" value="ECO:0007669"/>
    <property type="project" value="TreeGrafter"/>
</dbReference>
<comment type="similarity">
    <text evidence="1 7">Belongs to the cytochrome P450 family.</text>
</comment>
<dbReference type="SUPFAM" id="SSF48264">
    <property type="entry name" value="Cytochrome P450"/>
    <property type="match status" value="1"/>
</dbReference>
<dbReference type="PROSITE" id="PS00086">
    <property type="entry name" value="CYTOCHROME_P450"/>
    <property type="match status" value="1"/>
</dbReference>
<keyword evidence="9" id="KW-1185">Reference proteome</keyword>
<dbReference type="PANTHER" id="PTHR46696:SF4">
    <property type="entry name" value="BIOTIN BIOSYNTHESIS CYTOCHROME P450"/>
    <property type="match status" value="1"/>
</dbReference>
<dbReference type="InterPro" id="IPR036396">
    <property type="entry name" value="Cyt_P450_sf"/>
</dbReference>
<evidence type="ECO:0000313" key="8">
    <source>
        <dbReference type="EMBL" id="TCK21894.1"/>
    </source>
</evidence>
<evidence type="ECO:0000256" key="6">
    <source>
        <dbReference type="ARBA" id="ARBA00023033"/>
    </source>
</evidence>
<dbReference type="GO" id="GO:0020037">
    <property type="term" value="F:heme binding"/>
    <property type="evidence" value="ECO:0007669"/>
    <property type="project" value="InterPro"/>
</dbReference>
<evidence type="ECO:0000256" key="2">
    <source>
        <dbReference type="ARBA" id="ARBA00022617"/>
    </source>
</evidence>
<dbReference type="RefSeq" id="WP_165922534.1">
    <property type="nucleotide sequence ID" value="NZ_SMFZ01000002.1"/>
</dbReference>
<evidence type="ECO:0000313" key="9">
    <source>
        <dbReference type="Proteomes" id="UP000295560"/>
    </source>
</evidence>
<dbReference type="Proteomes" id="UP000295560">
    <property type="component" value="Unassembled WGS sequence"/>
</dbReference>
<keyword evidence="3 7" id="KW-0479">Metal-binding</keyword>
<dbReference type="AlphaFoldDB" id="A0A4R1HI08"/>
<dbReference type="FunFam" id="1.10.630.10:FF:000018">
    <property type="entry name" value="Cytochrome P450 monooxygenase"/>
    <property type="match status" value="1"/>
</dbReference>